<protein>
    <recommendedName>
        <fullName evidence="2">Rapid ALkalinization Factor</fullName>
    </recommendedName>
</protein>
<gene>
    <name evidence="1" type="ORF">Din_018822</name>
</gene>
<evidence type="ECO:0000313" key="1">
    <source>
        <dbReference type="EMBL" id="MPA49381.1"/>
    </source>
</evidence>
<organism evidence="1">
    <name type="scientific">Davidia involucrata</name>
    <name type="common">Dove tree</name>
    <dbReference type="NCBI Taxonomy" id="16924"/>
    <lineage>
        <taxon>Eukaryota</taxon>
        <taxon>Viridiplantae</taxon>
        <taxon>Streptophyta</taxon>
        <taxon>Embryophyta</taxon>
        <taxon>Tracheophyta</taxon>
        <taxon>Spermatophyta</taxon>
        <taxon>Magnoliopsida</taxon>
        <taxon>eudicotyledons</taxon>
        <taxon>Gunneridae</taxon>
        <taxon>Pentapetalae</taxon>
        <taxon>asterids</taxon>
        <taxon>Cornales</taxon>
        <taxon>Nyssaceae</taxon>
        <taxon>Davidia</taxon>
    </lineage>
</organism>
<dbReference type="EMBL" id="GHES01018822">
    <property type="protein sequence ID" value="MPA49381.1"/>
    <property type="molecule type" value="Transcribed_RNA"/>
</dbReference>
<evidence type="ECO:0008006" key="2">
    <source>
        <dbReference type="Google" id="ProtNLM"/>
    </source>
</evidence>
<sequence>MGVIVKMKGSSLAILVTMILVIITMKMHCTAAISGTRKSNSSTSAPSCNGPDDEECLVIIDMDMELLMESEINLRLLAPSIEIPKPVTGNTGNAGKPSANCGRGNAAASCTPDSNGNVRPCEAIYGCRQGS</sequence>
<dbReference type="AlphaFoldDB" id="A0A5B7A128"/>
<reference evidence="1" key="1">
    <citation type="submission" date="2019-08" db="EMBL/GenBank/DDBJ databases">
        <title>Reference gene set and small RNA set construction with multiple tissues from Davidia involucrata Baill.</title>
        <authorList>
            <person name="Yang H."/>
            <person name="Zhou C."/>
            <person name="Li G."/>
            <person name="Wang J."/>
            <person name="Gao P."/>
            <person name="Wang M."/>
            <person name="Wang R."/>
            <person name="Zhao Y."/>
        </authorList>
    </citation>
    <scope>NUCLEOTIDE SEQUENCE</scope>
    <source>
        <tissue evidence="1">Mixed with DoveR01_LX</tissue>
    </source>
</reference>
<proteinExistence type="predicted"/>
<accession>A0A5B7A128</accession>
<name>A0A5B7A128_DAVIN</name>